<dbReference type="InterPro" id="IPR022052">
    <property type="entry name" value="Histone-bd_RBBP4-like_N"/>
</dbReference>
<dbReference type="InterPro" id="IPR001680">
    <property type="entry name" value="WD40_rpt"/>
</dbReference>
<evidence type="ECO:0000256" key="2">
    <source>
        <dbReference type="ARBA" id="ARBA00009341"/>
    </source>
</evidence>
<evidence type="ECO:0000313" key="10">
    <source>
        <dbReference type="EMBL" id="KAK9906603.1"/>
    </source>
</evidence>
<dbReference type="Pfam" id="PF00400">
    <property type="entry name" value="WD40"/>
    <property type="match status" value="4"/>
</dbReference>
<dbReference type="PRINTS" id="PR00320">
    <property type="entry name" value="GPROTEINBRPT"/>
</dbReference>
<name>A0ABR2YJA6_9CHLO</name>
<evidence type="ECO:0000256" key="7">
    <source>
        <dbReference type="PROSITE-ProRule" id="PRU00221"/>
    </source>
</evidence>
<feature type="repeat" description="WD" evidence="7">
    <location>
        <begin position="326"/>
        <end position="368"/>
    </location>
</feature>
<dbReference type="EMBL" id="JALJOT010000010">
    <property type="protein sequence ID" value="KAK9906603.1"/>
    <property type="molecule type" value="Genomic_DNA"/>
</dbReference>
<evidence type="ECO:0000256" key="1">
    <source>
        <dbReference type="ARBA" id="ARBA00004123"/>
    </source>
</evidence>
<keyword evidence="3 7" id="KW-0853">WD repeat</keyword>
<feature type="region of interest" description="Disordered" evidence="8">
    <location>
        <begin position="369"/>
        <end position="388"/>
    </location>
</feature>
<organism evidence="10 11">
    <name type="scientific">Coccomyxa subellipsoidea</name>
    <dbReference type="NCBI Taxonomy" id="248742"/>
    <lineage>
        <taxon>Eukaryota</taxon>
        <taxon>Viridiplantae</taxon>
        <taxon>Chlorophyta</taxon>
        <taxon>core chlorophytes</taxon>
        <taxon>Trebouxiophyceae</taxon>
        <taxon>Trebouxiophyceae incertae sedis</taxon>
        <taxon>Coccomyxaceae</taxon>
        <taxon>Coccomyxa</taxon>
    </lineage>
</organism>
<comment type="caution">
    <text evidence="10">The sequence shown here is derived from an EMBL/GenBank/DDBJ whole genome shotgun (WGS) entry which is preliminary data.</text>
</comment>
<comment type="subcellular location">
    <subcellularLocation>
        <location evidence="1">Nucleus</location>
    </subcellularLocation>
</comment>
<feature type="domain" description="Histone-binding protein RBBP4-like N-terminal" evidence="9">
    <location>
        <begin position="12"/>
        <end position="80"/>
    </location>
</feature>
<dbReference type="Gene3D" id="2.130.10.10">
    <property type="entry name" value="YVTN repeat-like/Quinoprotein amine dehydrogenase"/>
    <property type="match status" value="1"/>
</dbReference>
<evidence type="ECO:0000256" key="3">
    <source>
        <dbReference type="ARBA" id="ARBA00022574"/>
    </source>
</evidence>
<dbReference type="PROSITE" id="PS50082">
    <property type="entry name" value="WD_REPEATS_2"/>
    <property type="match status" value="3"/>
</dbReference>
<keyword evidence="4" id="KW-0677">Repeat</keyword>
<evidence type="ECO:0000313" key="11">
    <source>
        <dbReference type="Proteomes" id="UP001491310"/>
    </source>
</evidence>
<accession>A0ABR2YJA6</accession>
<keyword evidence="6" id="KW-0539">Nucleus</keyword>
<protein>
    <recommendedName>
        <fullName evidence="9">Histone-binding protein RBBP4-like N-terminal domain-containing protein</fullName>
    </recommendedName>
</protein>
<evidence type="ECO:0000256" key="5">
    <source>
        <dbReference type="ARBA" id="ARBA00022853"/>
    </source>
</evidence>
<dbReference type="PANTHER" id="PTHR22850">
    <property type="entry name" value="WD40 REPEAT FAMILY"/>
    <property type="match status" value="1"/>
</dbReference>
<feature type="repeat" description="WD" evidence="7">
    <location>
        <begin position="236"/>
        <end position="269"/>
    </location>
</feature>
<evidence type="ECO:0000256" key="4">
    <source>
        <dbReference type="ARBA" id="ARBA00022737"/>
    </source>
</evidence>
<dbReference type="InterPro" id="IPR036322">
    <property type="entry name" value="WD40_repeat_dom_sf"/>
</dbReference>
<dbReference type="InterPro" id="IPR050459">
    <property type="entry name" value="WD_repeat_RBAP46/RBAP48/MSI1"/>
</dbReference>
<gene>
    <name evidence="10" type="ORF">WJX75_004767</name>
</gene>
<reference evidence="10 11" key="1">
    <citation type="journal article" date="2024" name="Nat. Commun.">
        <title>Phylogenomics reveals the evolutionary origins of lichenization in chlorophyte algae.</title>
        <authorList>
            <person name="Puginier C."/>
            <person name="Libourel C."/>
            <person name="Otte J."/>
            <person name="Skaloud P."/>
            <person name="Haon M."/>
            <person name="Grisel S."/>
            <person name="Petersen M."/>
            <person name="Berrin J.G."/>
            <person name="Delaux P.M."/>
            <person name="Dal Grande F."/>
            <person name="Keller J."/>
        </authorList>
    </citation>
    <scope>NUCLEOTIDE SEQUENCE [LARGE SCALE GENOMIC DNA]</scope>
    <source>
        <strain evidence="10 11">SAG 216-7</strain>
    </source>
</reference>
<evidence type="ECO:0000256" key="6">
    <source>
        <dbReference type="ARBA" id="ARBA00023242"/>
    </source>
</evidence>
<dbReference type="PROSITE" id="PS50294">
    <property type="entry name" value="WD_REPEATS_REGION"/>
    <property type="match status" value="1"/>
</dbReference>
<dbReference type="PROSITE" id="PS00678">
    <property type="entry name" value="WD_REPEATS_1"/>
    <property type="match status" value="1"/>
</dbReference>
<dbReference type="SUPFAM" id="SSF50978">
    <property type="entry name" value="WD40 repeat-like"/>
    <property type="match status" value="1"/>
</dbReference>
<evidence type="ECO:0000259" key="9">
    <source>
        <dbReference type="Pfam" id="PF12265"/>
    </source>
</evidence>
<dbReference type="InterPro" id="IPR015943">
    <property type="entry name" value="WD40/YVTN_repeat-like_dom_sf"/>
</dbReference>
<comment type="similarity">
    <text evidence="2">Belongs to the WD repeat RBAP46/RBAP48/MSI1 family.</text>
</comment>
<keyword evidence="11" id="KW-1185">Reference proteome</keyword>
<dbReference type="InterPro" id="IPR019775">
    <property type="entry name" value="WD40_repeat_CS"/>
</dbReference>
<dbReference type="InterPro" id="IPR020472">
    <property type="entry name" value="WD40_PAC1"/>
</dbReference>
<sequence>MVKTKEKGSEKDKYATWKQNLPIMYDWIMNHSRGWPSQSCRWGENIEDFKYKKRQYLYLSDRTDPEGSDPNKLSVWSVDITKPRVAPAESLKYDEKAQNQNIKPYSTIVHPGEVNKIRECPQHPHIVVTHTDAKELYVWDIEKQPNRSHDKGEQSMKLSIPDLILVGHEEVAAFALGLSSAQPLVASGGEDKKVLIWNLEDHDGGSWLSASKKKAETLGPAKYTAPAPTLAPRFKLKGHSATIEDVVWRPGSTEELASVGDDYKLLLWDARAPQGPTAAVEPAHGKKDVQCVDWSALQQELLVTGAADGSVKVWDRRRLKEAVHTFKLHDSAIMRVEWAPYKPGVFASGGEDKLIAVWDLERQDAAIRGGGGAAAGDESGPDAKKARTGASALPPQLMFHHAGHRSEVVDFQWHPTDPYTMVSVSDAGAGGTLQIWRISDLIWRPIDEVLRELEEHRDYILGVKDDAREGGDMAPVTEKNGGRRAVTDTTATTGATREAAKDGTRTTGPQPMEES</sequence>
<dbReference type="SMART" id="SM00320">
    <property type="entry name" value="WD40"/>
    <property type="match status" value="6"/>
</dbReference>
<dbReference type="Pfam" id="PF12265">
    <property type="entry name" value="CAF1C_H4-bd"/>
    <property type="match status" value="1"/>
</dbReference>
<feature type="compositionally biased region" description="Low complexity" evidence="8">
    <location>
        <begin position="483"/>
        <end position="497"/>
    </location>
</feature>
<dbReference type="Proteomes" id="UP001491310">
    <property type="component" value="Unassembled WGS sequence"/>
</dbReference>
<evidence type="ECO:0000256" key="8">
    <source>
        <dbReference type="SAM" id="MobiDB-lite"/>
    </source>
</evidence>
<keyword evidence="5" id="KW-0156">Chromatin regulator</keyword>
<feature type="repeat" description="WD" evidence="7">
    <location>
        <begin position="289"/>
        <end position="315"/>
    </location>
</feature>
<proteinExistence type="inferred from homology"/>
<feature type="region of interest" description="Disordered" evidence="8">
    <location>
        <begin position="467"/>
        <end position="515"/>
    </location>
</feature>